<feature type="compositionally biased region" description="Polar residues" evidence="1">
    <location>
        <begin position="169"/>
        <end position="186"/>
    </location>
</feature>
<gene>
    <name evidence="2" type="ORF">EPI10_030795</name>
</gene>
<dbReference type="OrthoDB" id="1002264at2759"/>
<protein>
    <submittedName>
        <fullName evidence="2">Transposon Ty3-I Gag-Pol polyprotein</fullName>
    </submittedName>
</protein>
<dbReference type="EMBL" id="SMMG02000001">
    <property type="protein sequence ID" value="KAA3486929.1"/>
    <property type="molecule type" value="Genomic_DNA"/>
</dbReference>
<accession>A0A5B6WY97</accession>
<reference evidence="3" key="1">
    <citation type="journal article" date="2019" name="Plant Biotechnol. J.">
        <title>Genome sequencing of the Australian wild diploid species Gossypium australe highlights disease resistance and delayed gland morphogenesis.</title>
        <authorList>
            <person name="Cai Y."/>
            <person name="Cai X."/>
            <person name="Wang Q."/>
            <person name="Wang P."/>
            <person name="Zhang Y."/>
            <person name="Cai C."/>
            <person name="Xu Y."/>
            <person name="Wang K."/>
            <person name="Zhou Z."/>
            <person name="Wang C."/>
            <person name="Geng S."/>
            <person name="Li B."/>
            <person name="Dong Q."/>
            <person name="Hou Y."/>
            <person name="Wang H."/>
            <person name="Ai P."/>
            <person name="Liu Z."/>
            <person name="Yi F."/>
            <person name="Sun M."/>
            <person name="An G."/>
            <person name="Cheng J."/>
            <person name="Zhang Y."/>
            <person name="Shi Q."/>
            <person name="Xie Y."/>
            <person name="Shi X."/>
            <person name="Chang Y."/>
            <person name="Huang F."/>
            <person name="Chen Y."/>
            <person name="Hong S."/>
            <person name="Mi L."/>
            <person name="Sun Q."/>
            <person name="Zhang L."/>
            <person name="Zhou B."/>
            <person name="Peng R."/>
            <person name="Zhang X."/>
            <person name="Liu F."/>
        </authorList>
    </citation>
    <scope>NUCLEOTIDE SEQUENCE [LARGE SCALE GENOMIC DNA]</scope>
    <source>
        <strain evidence="3">cv. PA1801</strain>
    </source>
</reference>
<feature type="region of interest" description="Disordered" evidence="1">
    <location>
        <begin position="229"/>
        <end position="258"/>
    </location>
</feature>
<evidence type="ECO:0000256" key="1">
    <source>
        <dbReference type="SAM" id="MobiDB-lite"/>
    </source>
</evidence>
<evidence type="ECO:0000313" key="2">
    <source>
        <dbReference type="EMBL" id="KAA3486929.1"/>
    </source>
</evidence>
<proteinExistence type="predicted"/>
<dbReference type="AlphaFoldDB" id="A0A5B6WY97"/>
<sequence>MEMFYNGLNAYTRMVVDTYANETSLDKSYNEAYEILEKIANNDYQYPTSRVGAGRRVVGTIELDVITSLTTQVSSLTNMIKTLKRPAVVWSNQGVGNSSNVVRHNVTCAPPGYNQSIQWQNVQQSSSSSLSMEAPLKEYMAKSNVVIQSQAAYLKALENQVGQIANALSSRSQGAFSSDTKNSTSQGKEHCKANTLRSGTELPRVVNDAVVEKDSSDFTHKMNSELVVEQSTIEKSKQKNVEVEPTRVGNKNAMAKQP</sequence>
<organism evidence="2 3">
    <name type="scientific">Gossypium australe</name>
    <dbReference type="NCBI Taxonomy" id="47621"/>
    <lineage>
        <taxon>Eukaryota</taxon>
        <taxon>Viridiplantae</taxon>
        <taxon>Streptophyta</taxon>
        <taxon>Embryophyta</taxon>
        <taxon>Tracheophyta</taxon>
        <taxon>Spermatophyta</taxon>
        <taxon>Magnoliopsida</taxon>
        <taxon>eudicotyledons</taxon>
        <taxon>Gunneridae</taxon>
        <taxon>Pentapetalae</taxon>
        <taxon>rosids</taxon>
        <taxon>malvids</taxon>
        <taxon>Malvales</taxon>
        <taxon>Malvaceae</taxon>
        <taxon>Malvoideae</taxon>
        <taxon>Gossypium</taxon>
    </lineage>
</organism>
<name>A0A5B6WY97_9ROSI</name>
<evidence type="ECO:0000313" key="3">
    <source>
        <dbReference type="Proteomes" id="UP000325315"/>
    </source>
</evidence>
<dbReference type="Proteomes" id="UP000325315">
    <property type="component" value="Unassembled WGS sequence"/>
</dbReference>
<feature type="compositionally biased region" description="Basic and acidic residues" evidence="1">
    <location>
        <begin position="232"/>
        <end position="245"/>
    </location>
</feature>
<comment type="caution">
    <text evidence="2">The sequence shown here is derived from an EMBL/GenBank/DDBJ whole genome shotgun (WGS) entry which is preliminary data.</text>
</comment>
<keyword evidence="3" id="KW-1185">Reference proteome</keyword>
<feature type="region of interest" description="Disordered" evidence="1">
    <location>
        <begin position="169"/>
        <end position="200"/>
    </location>
</feature>